<dbReference type="AlphaFoldDB" id="A0A645GD76"/>
<protein>
    <submittedName>
        <fullName evidence="2">3'-5' exoribonuclease YhaM</fullName>
        <ecNumber evidence="2">3.1.-.-</ecNumber>
    </submittedName>
</protein>
<dbReference type="InterPro" id="IPR050798">
    <property type="entry name" value="YhaM_exoribonuc/phosphodiest"/>
</dbReference>
<dbReference type="EMBL" id="VSSQ01073847">
    <property type="protein sequence ID" value="MPN24857.1"/>
    <property type="molecule type" value="Genomic_DNA"/>
</dbReference>
<dbReference type="PANTHER" id="PTHR37294:SF1">
    <property type="entry name" value="3'-5' EXORIBONUCLEASE YHAM"/>
    <property type="match status" value="1"/>
</dbReference>
<comment type="caution">
    <text evidence="2">The sequence shown here is derived from an EMBL/GenBank/DDBJ whole genome shotgun (WGS) entry which is preliminary data.</text>
</comment>
<evidence type="ECO:0000256" key="1">
    <source>
        <dbReference type="ARBA" id="ARBA00022801"/>
    </source>
</evidence>
<organism evidence="2">
    <name type="scientific">bioreactor metagenome</name>
    <dbReference type="NCBI Taxonomy" id="1076179"/>
    <lineage>
        <taxon>unclassified sequences</taxon>
        <taxon>metagenomes</taxon>
        <taxon>ecological metagenomes</taxon>
    </lineage>
</organism>
<name>A0A645GD76_9ZZZZ</name>
<keyword evidence="1 2" id="KW-0378">Hydrolase</keyword>
<reference evidence="2" key="1">
    <citation type="submission" date="2019-08" db="EMBL/GenBank/DDBJ databases">
        <authorList>
            <person name="Kucharzyk K."/>
            <person name="Murdoch R.W."/>
            <person name="Higgins S."/>
            <person name="Loffler F."/>
        </authorList>
    </citation>
    <scope>NUCLEOTIDE SEQUENCE</scope>
</reference>
<dbReference type="EC" id="3.1.-.-" evidence="2"/>
<gene>
    <name evidence="2" type="primary">yhaM_18</name>
    <name evidence="2" type="ORF">SDC9_172262</name>
</gene>
<evidence type="ECO:0000313" key="2">
    <source>
        <dbReference type="EMBL" id="MPN24857.1"/>
    </source>
</evidence>
<accession>A0A645GD76</accession>
<proteinExistence type="predicted"/>
<dbReference type="GO" id="GO:0031125">
    <property type="term" value="P:rRNA 3'-end processing"/>
    <property type="evidence" value="ECO:0007669"/>
    <property type="project" value="TreeGrafter"/>
</dbReference>
<sequence length="109" mass="12279">MTEYTVEGKLLGHISIMQAKLNEIATRLGCAAREETILLRHLILSHHGEYEYGSPVLPLVVEAEILSLIDNIDARMNTLGKALKEVNPGEFTPRLFALENRSFYKPVMK</sequence>
<dbReference type="PANTHER" id="PTHR37294">
    <property type="entry name" value="3'-5' EXORIBONUCLEASE YHAM"/>
    <property type="match status" value="1"/>
</dbReference>
<dbReference type="GO" id="GO:0016787">
    <property type="term" value="F:hydrolase activity"/>
    <property type="evidence" value="ECO:0007669"/>
    <property type="project" value="UniProtKB-KW"/>
</dbReference>